<evidence type="ECO:0000256" key="3">
    <source>
        <dbReference type="ARBA" id="ARBA00022777"/>
    </source>
</evidence>
<evidence type="ECO:0000313" key="10">
    <source>
        <dbReference type="Proteomes" id="UP000530850"/>
    </source>
</evidence>
<dbReference type="OrthoDB" id="9797743at2"/>
<dbReference type="GeneID" id="93357114"/>
<reference evidence="7 10" key="2">
    <citation type="submission" date="2020-08" db="EMBL/GenBank/DDBJ databases">
        <title>Sequencing the genomes of 1000 actinobacteria strains.</title>
        <authorList>
            <person name="Klenk H.-P."/>
        </authorList>
    </citation>
    <scope>NUCLEOTIDE SEQUENCE [LARGE SCALE GENOMIC DNA]</scope>
    <source>
        <strain evidence="7 10">DSM 22242</strain>
    </source>
</reference>
<dbReference type="InterPro" id="IPR053149">
    <property type="entry name" value="TPK"/>
</dbReference>
<dbReference type="PANTHER" id="PTHR41299:SF1">
    <property type="entry name" value="THIAMINE PYROPHOSPHOKINASE"/>
    <property type="match status" value="1"/>
</dbReference>
<accession>A0A3N0A9G7</accession>
<evidence type="ECO:0000256" key="1">
    <source>
        <dbReference type="ARBA" id="ARBA00022679"/>
    </source>
</evidence>
<dbReference type="GO" id="GO:0030975">
    <property type="term" value="F:thiamine binding"/>
    <property type="evidence" value="ECO:0007669"/>
    <property type="project" value="InterPro"/>
</dbReference>
<dbReference type="InterPro" id="IPR006282">
    <property type="entry name" value="Thi_PPkinase"/>
</dbReference>
<dbReference type="RefSeq" id="WP_123185809.1">
    <property type="nucleotide sequence ID" value="NZ_CANPEU010000009.1"/>
</dbReference>
<dbReference type="InterPro" id="IPR036759">
    <property type="entry name" value="TPK_catalytic_sf"/>
</dbReference>
<dbReference type="Gene3D" id="3.40.50.10240">
    <property type="entry name" value="Thiamin pyrophosphokinase, catalytic domain"/>
    <property type="match status" value="1"/>
</dbReference>
<gene>
    <name evidence="8" type="ORF">E5982_02455</name>
    <name evidence="7" type="ORF">FHR31_000060</name>
</gene>
<dbReference type="NCBIfam" id="TIGR01378">
    <property type="entry name" value="thi_PPkinase"/>
    <property type="match status" value="1"/>
</dbReference>
<dbReference type="EC" id="2.7.6.2" evidence="5"/>
<evidence type="ECO:0000259" key="6">
    <source>
        <dbReference type="Pfam" id="PF04263"/>
    </source>
</evidence>
<dbReference type="Proteomes" id="UP000309454">
    <property type="component" value="Unassembled WGS sequence"/>
</dbReference>
<evidence type="ECO:0000313" key="9">
    <source>
        <dbReference type="Proteomes" id="UP000309454"/>
    </source>
</evidence>
<dbReference type="AlphaFoldDB" id="A0A3N0A9G7"/>
<organism evidence="8 9">
    <name type="scientific">Parvibacter caecicola</name>
    <dbReference type="NCBI Taxonomy" id="747645"/>
    <lineage>
        <taxon>Bacteria</taxon>
        <taxon>Bacillati</taxon>
        <taxon>Actinomycetota</taxon>
        <taxon>Coriobacteriia</taxon>
        <taxon>Coriobacteriales</taxon>
        <taxon>Coriobacteriaceae</taxon>
        <taxon>Parvibacter</taxon>
    </lineage>
</organism>
<keyword evidence="4" id="KW-0067">ATP-binding</keyword>
<keyword evidence="3 8" id="KW-0418">Kinase</keyword>
<proteinExistence type="predicted"/>
<protein>
    <recommendedName>
        <fullName evidence="5">Thiamine diphosphokinase</fullName>
        <ecNumber evidence="5">2.7.6.2</ecNumber>
    </recommendedName>
</protein>
<evidence type="ECO:0000256" key="2">
    <source>
        <dbReference type="ARBA" id="ARBA00022741"/>
    </source>
</evidence>
<dbReference type="GO" id="GO:0005524">
    <property type="term" value="F:ATP binding"/>
    <property type="evidence" value="ECO:0007669"/>
    <property type="project" value="UniProtKB-KW"/>
</dbReference>
<reference evidence="8 9" key="1">
    <citation type="submission" date="2019-04" db="EMBL/GenBank/DDBJ databases">
        <title>Microbes associate with the intestines of laboratory mice.</title>
        <authorList>
            <person name="Navarre W."/>
            <person name="Wong E."/>
            <person name="Huang K.C."/>
            <person name="Tropini C."/>
            <person name="Ng K."/>
            <person name="Yu B."/>
        </authorList>
    </citation>
    <scope>NUCLEOTIDE SEQUENCE [LARGE SCALE GENOMIC DNA]</scope>
    <source>
        <strain evidence="8 9">NM48_B13</strain>
    </source>
</reference>
<dbReference type="GO" id="GO:0006772">
    <property type="term" value="P:thiamine metabolic process"/>
    <property type="evidence" value="ECO:0007669"/>
    <property type="project" value="UniProtKB-UniRule"/>
</dbReference>
<name>A0A3N0A9G7_9ACTN</name>
<dbReference type="EMBL" id="SSTM01000001">
    <property type="protein sequence ID" value="TJW12473.1"/>
    <property type="molecule type" value="Genomic_DNA"/>
</dbReference>
<evidence type="ECO:0000313" key="8">
    <source>
        <dbReference type="EMBL" id="TJW12473.1"/>
    </source>
</evidence>
<dbReference type="PANTHER" id="PTHR41299">
    <property type="entry name" value="THIAMINE PYROPHOSPHOKINASE"/>
    <property type="match status" value="1"/>
</dbReference>
<dbReference type="GO" id="GO:0004788">
    <property type="term" value="F:thiamine diphosphokinase activity"/>
    <property type="evidence" value="ECO:0007669"/>
    <property type="project" value="UniProtKB-UniRule"/>
</dbReference>
<keyword evidence="1 8" id="KW-0808">Transferase</keyword>
<evidence type="ECO:0000313" key="7">
    <source>
        <dbReference type="EMBL" id="MBB3170280.1"/>
    </source>
</evidence>
<sequence length="208" mass="22027">MTTCALVGASEFNSTHFLEAAQGGLFDYVIAVDGGYGALKAIGVAPDLALGDFDSLGYTPKDVRTCVFPSHKNESDMELALKRVQRRKMDEAVIYGGLGGRLDHTLANLQLFAAYSEKGLSITAVGLNEQIAFLTGPGTFEIPALEAGTVSVFAMNDRCRGAFEVGMAYPLEECTLTNRTSLGLSNELHGEAAVVGVEKGTLAIFLPV</sequence>
<dbReference type="Pfam" id="PF04263">
    <property type="entry name" value="TPK_catalytic"/>
    <property type="match status" value="1"/>
</dbReference>
<keyword evidence="2" id="KW-0547">Nucleotide-binding</keyword>
<evidence type="ECO:0000256" key="5">
    <source>
        <dbReference type="NCBIfam" id="TIGR01378"/>
    </source>
</evidence>
<dbReference type="GO" id="GO:0009229">
    <property type="term" value="P:thiamine diphosphate biosynthetic process"/>
    <property type="evidence" value="ECO:0007669"/>
    <property type="project" value="InterPro"/>
</dbReference>
<dbReference type="InterPro" id="IPR007371">
    <property type="entry name" value="TPK_catalytic"/>
</dbReference>
<dbReference type="CDD" id="cd07995">
    <property type="entry name" value="TPK"/>
    <property type="match status" value="1"/>
</dbReference>
<dbReference type="GO" id="GO:0016301">
    <property type="term" value="F:kinase activity"/>
    <property type="evidence" value="ECO:0007669"/>
    <property type="project" value="UniProtKB-KW"/>
</dbReference>
<dbReference type="SUPFAM" id="SSF63999">
    <property type="entry name" value="Thiamin pyrophosphokinase, catalytic domain"/>
    <property type="match status" value="1"/>
</dbReference>
<dbReference type="EMBL" id="JACHYA010000001">
    <property type="protein sequence ID" value="MBB3170280.1"/>
    <property type="molecule type" value="Genomic_DNA"/>
</dbReference>
<comment type="caution">
    <text evidence="8">The sequence shown here is derived from an EMBL/GenBank/DDBJ whole genome shotgun (WGS) entry which is preliminary data.</text>
</comment>
<feature type="domain" description="Thiamin pyrophosphokinase catalytic" evidence="6">
    <location>
        <begin position="27"/>
        <end position="122"/>
    </location>
</feature>
<keyword evidence="9" id="KW-1185">Reference proteome</keyword>
<dbReference type="Proteomes" id="UP000530850">
    <property type="component" value="Unassembled WGS sequence"/>
</dbReference>
<evidence type="ECO:0000256" key="4">
    <source>
        <dbReference type="ARBA" id="ARBA00022840"/>
    </source>
</evidence>